<evidence type="ECO:0000313" key="2">
    <source>
        <dbReference type="EMBL" id="KAF1954879.1"/>
    </source>
</evidence>
<dbReference type="OrthoDB" id="3868412at2759"/>
<keyword evidence="1" id="KW-1133">Transmembrane helix</keyword>
<feature type="non-terminal residue" evidence="2">
    <location>
        <position position="1"/>
    </location>
</feature>
<keyword evidence="3" id="KW-1185">Reference proteome</keyword>
<feature type="transmembrane region" description="Helical" evidence="1">
    <location>
        <begin position="36"/>
        <end position="56"/>
    </location>
</feature>
<evidence type="ECO:0000256" key="1">
    <source>
        <dbReference type="SAM" id="Phobius"/>
    </source>
</evidence>
<sequence>TYDHRILRTRLPVRSAIYKQDTGGLVLRWVTTGEYLLLYVFVVFFVKFLCGGFWCAGNFVSRVCAVPEDFATTREWLSLSKGDRGLTARLIICHLICGCC</sequence>
<evidence type="ECO:0000313" key="3">
    <source>
        <dbReference type="Proteomes" id="UP000800035"/>
    </source>
</evidence>
<keyword evidence="1" id="KW-0472">Membrane</keyword>
<dbReference type="AlphaFoldDB" id="A0A6A5TT16"/>
<organism evidence="2 3">
    <name type="scientific">Byssothecium circinans</name>
    <dbReference type="NCBI Taxonomy" id="147558"/>
    <lineage>
        <taxon>Eukaryota</taxon>
        <taxon>Fungi</taxon>
        <taxon>Dikarya</taxon>
        <taxon>Ascomycota</taxon>
        <taxon>Pezizomycotina</taxon>
        <taxon>Dothideomycetes</taxon>
        <taxon>Pleosporomycetidae</taxon>
        <taxon>Pleosporales</taxon>
        <taxon>Massarineae</taxon>
        <taxon>Massarinaceae</taxon>
        <taxon>Byssothecium</taxon>
    </lineage>
</organism>
<name>A0A6A5TT16_9PLEO</name>
<accession>A0A6A5TT16</accession>
<dbReference type="Proteomes" id="UP000800035">
    <property type="component" value="Unassembled WGS sequence"/>
</dbReference>
<reference evidence="2" key="1">
    <citation type="journal article" date="2020" name="Stud. Mycol.">
        <title>101 Dothideomycetes genomes: a test case for predicting lifestyles and emergence of pathogens.</title>
        <authorList>
            <person name="Haridas S."/>
            <person name="Albert R."/>
            <person name="Binder M."/>
            <person name="Bloem J."/>
            <person name="Labutti K."/>
            <person name="Salamov A."/>
            <person name="Andreopoulos B."/>
            <person name="Baker S."/>
            <person name="Barry K."/>
            <person name="Bills G."/>
            <person name="Bluhm B."/>
            <person name="Cannon C."/>
            <person name="Castanera R."/>
            <person name="Culley D."/>
            <person name="Daum C."/>
            <person name="Ezra D."/>
            <person name="Gonzalez J."/>
            <person name="Henrissat B."/>
            <person name="Kuo A."/>
            <person name="Liang C."/>
            <person name="Lipzen A."/>
            <person name="Lutzoni F."/>
            <person name="Magnuson J."/>
            <person name="Mondo S."/>
            <person name="Nolan M."/>
            <person name="Ohm R."/>
            <person name="Pangilinan J."/>
            <person name="Park H.-J."/>
            <person name="Ramirez L."/>
            <person name="Alfaro M."/>
            <person name="Sun H."/>
            <person name="Tritt A."/>
            <person name="Yoshinaga Y."/>
            <person name="Zwiers L.-H."/>
            <person name="Turgeon B."/>
            <person name="Goodwin S."/>
            <person name="Spatafora J."/>
            <person name="Crous P."/>
            <person name="Grigoriev I."/>
        </authorList>
    </citation>
    <scope>NUCLEOTIDE SEQUENCE</scope>
    <source>
        <strain evidence="2">CBS 675.92</strain>
    </source>
</reference>
<gene>
    <name evidence="2" type="ORF">CC80DRAFT_566898</name>
</gene>
<protein>
    <submittedName>
        <fullName evidence="2">Uncharacterized protein</fullName>
    </submittedName>
</protein>
<proteinExistence type="predicted"/>
<keyword evidence="1" id="KW-0812">Transmembrane</keyword>
<dbReference type="EMBL" id="ML976997">
    <property type="protein sequence ID" value="KAF1954879.1"/>
    <property type="molecule type" value="Genomic_DNA"/>
</dbReference>